<sequence length="404" mass="44041">MDSTPGVTIELAVLDQDSKRFGVASSPIRTGSVQVHGWQVHPIRVAPGQFDDAKAYLVKLNYELETTPSTPELNWFEFGVELRAGSVVDAVPHHTQPTQTSLSYVVNDHLNLVPATNGTTSAAHLPAAGETIHTFGVGSNGVRWQHRAEPDAGVRPGSRVVWLVTLVEQGSTHLDLTVVARFDQRPTLDWNVLPALTPADLRIDLPTAPNLRPAVTTQPANATTVTLLPSGPRVFISYAHDNDAHKQQVRDFANLLMGCGSDVRLDQFAGPGRKDWFLWAIDNIDNADFVIVVASPKCMAVGEGKADRNENPGMHCELGVIRDRLQGDRELWERKLLPVVLPGESVDNLPVFLQPQAMNRYEIDELTEDALSDLLAAIHHGIEDDGRSPVVLTVTTTGRALADS</sequence>
<feature type="domain" description="SEFIR" evidence="1">
    <location>
        <begin position="231"/>
        <end position="375"/>
    </location>
</feature>
<dbReference type="InterPro" id="IPR013568">
    <property type="entry name" value="SEFIR_dom"/>
</dbReference>
<evidence type="ECO:0000313" key="2">
    <source>
        <dbReference type="EMBL" id="CCH29380.1"/>
    </source>
</evidence>
<dbReference type="Gene3D" id="3.40.50.11530">
    <property type="match status" value="1"/>
</dbReference>
<evidence type="ECO:0000313" key="3">
    <source>
        <dbReference type="Proteomes" id="UP000006281"/>
    </source>
</evidence>
<gene>
    <name evidence="2" type="ordered locus">BN6_20590</name>
</gene>
<organism evidence="2 3">
    <name type="scientific">Saccharothrix espanaensis (strain ATCC 51144 / DSM 44229 / JCM 9112 / NBRC 15066 / NRRL 15764)</name>
    <dbReference type="NCBI Taxonomy" id="1179773"/>
    <lineage>
        <taxon>Bacteria</taxon>
        <taxon>Bacillati</taxon>
        <taxon>Actinomycetota</taxon>
        <taxon>Actinomycetes</taxon>
        <taxon>Pseudonocardiales</taxon>
        <taxon>Pseudonocardiaceae</taxon>
        <taxon>Saccharothrix</taxon>
    </lineage>
</organism>
<dbReference type="SUPFAM" id="SSF52200">
    <property type="entry name" value="Toll/Interleukin receptor TIR domain"/>
    <property type="match status" value="1"/>
</dbReference>
<accession>K0JQ24</accession>
<dbReference type="KEGG" id="sesp:BN6_20590"/>
<dbReference type="PATRIC" id="fig|1179773.3.peg.2061"/>
<dbReference type="AlphaFoldDB" id="K0JQ24"/>
<keyword evidence="3" id="KW-1185">Reference proteome</keyword>
<dbReference type="EMBL" id="HE804045">
    <property type="protein sequence ID" value="CCH29380.1"/>
    <property type="molecule type" value="Genomic_DNA"/>
</dbReference>
<proteinExistence type="predicted"/>
<reference evidence="2 3" key="1">
    <citation type="journal article" date="2012" name="BMC Genomics">
        <title>Complete genome sequence of Saccharothrix espanaensis DSM 44229T and comparison to the other completely sequenced Pseudonocardiaceae.</title>
        <authorList>
            <person name="Strobel T."/>
            <person name="Al-Dilaimi A."/>
            <person name="Blom J."/>
            <person name="Gessner A."/>
            <person name="Kalinowski J."/>
            <person name="Luzhetska M."/>
            <person name="Puhler A."/>
            <person name="Szczepanowski R."/>
            <person name="Bechthold A."/>
            <person name="Ruckert C."/>
        </authorList>
    </citation>
    <scope>NUCLEOTIDE SEQUENCE [LARGE SCALE GENOMIC DNA]</scope>
    <source>
        <strain evidence="3">ATCC 51144 / DSM 44229 / JCM 9112 / NBRC 15066 / NRRL 15764</strain>
    </source>
</reference>
<dbReference type="eggNOG" id="COG5635">
    <property type="taxonomic scope" value="Bacteria"/>
</dbReference>
<dbReference type="HOGENOM" id="CLU_709111_0_0_11"/>
<dbReference type="eggNOG" id="COG2114">
    <property type="taxonomic scope" value="Bacteria"/>
</dbReference>
<protein>
    <recommendedName>
        <fullName evidence="1">SEFIR domain-containing protein</fullName>
    </recommendedName>
</protein>
<dbReference type="PROSITE" id="PS51534">
    <property type="entry name" value="SEFIR"/>
    <property type="match status" value="1"/>
</dbReference>
<dbReference type="STRING" id="1179773.BN6_20590"/>
<dbReference type="Proteomes" id="UP000006281">
    <property type="component" value="Chromosome"/>
</dbReference>
<evidence type="ECO:0000259" key="1">
    <source>
        <dbReference type="PROSITE" id="PS51534"/>
    </source>
</evidence>
<dbReference type="InterPro" id="IPR035897">
    <property type="entry name" value="Toll_tir_struct_dom_sf"/>
</dbReference>
<name>K0JQ24_SACES</name>
<dbReference type="Pfam" id="PF08357">
    <property type="entry name" value="SEFIR"/>
    <property type="match status" value="1"/>
</dbReference>